<keyword evidence="2" id="KW-1185">Reference proteome</keyword>
<keyword evidence="1" id="KW-0472">Membrane</keyword>
<proteinExistence type="predicted"/>
<sequence length="303" mass="35851">MLLILVLFLPIITGFQDLKLIESEYCKPRFIQFINPLIEDYHIKKISKRVNSNNSLNIVISINETKNMEIRIKALTKEDETISELYLEDVSMRKVTVCIGEIETKYLEEYNVEFQFIIGHSFIDMDDSSLLPNIINITFVDKSFTTEYFFYGMCCAIILGYIAFLLVIFLFEKRKKIVIPKKVVYNIYEYQGNFKEMIKNRYNVLKDEPYPSADEIINLPKYKSRRDKIISLRENKVRKRRRHNVERKRRVKKSKDTIVKRTDGKVKEKIKLPDSNLEIRGPSKIIPPKIVPRRKRAGKKIIN</sequence>
<dbReference type="AlphaFoldDB" id="A0A0N4ZQ52"/>
<accession>A0A0N4ZQ52</accession>
<dbReference type="Proteomes" id="UP000038045">
    <property type="component" value="Unplaced"/>
</dbReference>
<keyword evidence="1" id="KW-1133">Transmembrane helix</keyword>
<organism evidence="2 3">
    <name type="scientific">Parastrongyloides trichosuri</name>
    <name type="common">Possum-specific nematode worm</name>
    <dbReference type="NCBI Taxonomy" id="131310"/>
    <lineage>
        <taxon>Eukaryota</taxon>
        <taxon>Metazoa</taxon>
        <taxon>Ecdysozoa</taxon>
        <taxon>Nematoda</taxon>
        <taxon>Chromadorea</taxon>
        <taxon>Rhabditida</taxon>
        <taxon>Tylenchina</taxon>
        <taxon>Panagrolaimomorpha</taxon>
        <taxon>Strongyloidoidea</taxon>
        <taxon>Strongyloididae</taxon>
        <taxon>Parastrongyloides</taxon>
    </lineage>
</organism>
<evidence type="ECO:0000313" key="2">
    <source>
        <dbReference type="Proteomes" id="UP000038045"/>
    </source>
</evidence>
<protein>
    <submittedName>
        <fullName evidence="3">Uncharacterized protein</fullName>
    </submittedName>
</protein>
<feature type="transmembrane region" description="Helical" evidence="1">
    <location>
        <begin position="148"/>
        <end position="171"/>
    </location>
</feature>
<evidence type="ECO:0000313" key="3">
    <source>
        <dbReference type="WBParaSite" id="PTRK_0001065600.1"/>
    </source>
</evidence>
<name>A0A0N4ZQ52_PARTI</name>
<keyword evidence="1" id="KW-0812">Transmembrane</keyword>
<dbReference type="WBParaSite" id="PTRK_0001065600.1">
    <property type="protein sequence ID" value="PTRK_0001065600.1"/>
    <property type="gene ID" value="PTRK_0001065600"/>
</dbReference>
<reference evidence="3" key="1">
    <citation type="submission" date="2017-02" db="UniProtKB">
        <authorList>
            <consortium name="WormBaseParasite"/>
        </authorList>
    </citation>
    <scope>IDENTIFICATION</scope>
</reference>
<evidence type="ECO:0000256" key="1">
    <source>
        <dbReference type="SAM" id="Phobius"/>
    </source>
</evidence>